<proteinExistence type="predicted"/>
<organism evidence="3 4">
    <name type="scientific">Pedobacter fastidiosus</name>
    <dbReference type="NCBI Taxonomy" id="2765361"/>
    <lineage>
        <taxon>Bacteria</taxon>
        <taxon>Pseudomonadati</taxon>
        <taxon>Bacteroidota</taxon>
        <taxon>Sphingobacteriia</taxon>
        <taxon>Sphingobacteriales</taxon>
        <taxon>Sphingobacteriaceae</taxon>
        <taxon>Pedobacter</taxon>
    </lineage>
</organism>
<dbReference type="PANTHER" id="PTHR34978">
    <property type="entry name" value="POSSIBLE SENSOR-TRANSDUCER PROTEIN BLAR"/>
    <property type="match status" value="1"/>
</dbReference>
<feature type="transmembrane region" description="Helical" evidence="1">
    <location>
        <begin position="36"/>
        <end position="55"/>
    </location>
</feature>
<evidence type="ECO:0000313" key="4">
    <source>
        <dbReference type="Proteomes" id="UP000652755"/>
    </source>
</evidence>
<dbReference type="EMBL" id="JACRYL010000001">
    <property type="protein sequence ID" value="MBC6109050.1"/>
    <property type="molecule type" value="Genomic_DNA"/>
</dbReference>
<dbReference type="InterPro" id="IPR052173">
    <property type="entry name" value="Beta-lactam_resp_regulator"/>
</dbReference>
<feature type="transmembrane region" description="Helical" evidence="1">
    <location>
        <begin position="107"/>
        <end position="125"/>
    </location>
</feature>
<feature type="transmembrane region" description="Helical" evidence="1">
    <location>
        <begin position="6"/>
        <end position="24"/>
    </location>
</feature>
<dbReference type="Proteomes" id="UP000652755">
    <property type="component" value="Unassembled WGS sequence"/>
</dbReference>
<sequence>MEWLIYLLKVSACSALFFSFYLLVLRKLTFFKINRFYLLATLLLSFLIPALQFSLVRTVDVPSLIVSNYPPTTQAYTSAEVQPIIQTQLNTNASNFKNFDWLEATQYGYIFIAICLLSICVWQLFQLTKYAKNHTETIDGLRLVPKKTGFTNCSFFNYVFINDESLTLTELQVLLRHEQVHANQFHSIDKILLMVFKAVLWFNPIVYLYDKALEEVHEFEADETTSLSFGHQIYANILLKLAVTKSDVPLIHNFVKSPIKERIKMLFNSKSTDIKKWTYVLIIPVMLILTWLFAVQVVYAQKENFKNVEEKEASALIGKTVTGKIIGFEKLVTGNVLQLESGNKIYPIECSSFRSKVNNGDKLTASVSGYISNFKITRDGVEKVIIDKPVYTLSKVAFANGTLIWKFEKYAFLYEANKARFADSRIKSIKKNSSGVVSKIILNDGIFTINLNVESLKVKKTAFKPGDSVLVKFIGEKLISKNVYSTDKMIVLSSQPKKYELKNEVLYNRFYTEDGKQKLSSALSDTTKINPSKIKVVSFKTMTGGNTDKISHFRDVVIEVNGDILKAEEVDLDNLNYKMTAKNAQLNSHDGNVLESEKIVFDLKKRTYHTNQSIDNFRYNGNNIGDKNLNVKVAYKNEEDNQETKIEYRAIDSVRLSKDKSTVYLYGDAKISYGGIVLRGSEIVYNKNLNTAKAKQAYLIAQPNQPAIKADSLQINFDDSKVKIFGKGPNK</sequence>
<feature type="transmembrane region" description="Helical" evidence="1">
    <location>
        <begin position="277"/>
        <end position="299"/>
    </location>
</feature>
<reference evidence="3 4" key="1">
    <citation type="submission" date="2020-08" db="EMBL/GenBank/DDBJ databases">
        <authorList>
            <person name="Sun Q."/>
            <person name="Inoue M."/>
        </authorList>
    </citation>
    <scope>NUCLEOTIDE SEQUENCE [LARGE SCALE GENOMIC DNA]</scope>
    <source>
        <strain evidence="3 4">CCM 8938</strain>
    </source>
</reference>
<evidence type="ECO:0000313" key="3">
    <source>
        <dbReference type="EMBL" id="MBC6109050.1"/>
    </source>
</evidence>
<dbReference type="RefSeq" id="WP_187069535.1">
    <property type="nucleotide sequence ID" value="NZ_JACRYL010000001.1"/>
</dbReference>
<feature type="domain" description="Peptidase M56" evidence="2">
    <location>
        <begin position="24"/>
        <end position="266"/>
    </location>
</feature>
<evidence type="ECO:0000259" key="2">
    <source>
        <dbReference type="Pfam" id="PF05569"/>
    </source>
</evidence>
<name>A0ABR7KLW1_9SPHI</name>
<dbReference type="InterPro" id="IPR008756">
    <property type="entry name" value="Peptidase_M56"/>
</dbReference>
<gene>
    <name evidence="3" type="ORF">H7U22_01320</name>
</gene>
<keyword evidence="1" id="KW-0812">Transmembrane</keyword>
<keyword evidence="1" id="KW-0472">Membrane</keyword>
<evidence type="ECO:0000256" key="1">
    <source>
        <dbReference type="SAM" id="Phobius"/>
    </source>
</evidence>
<keyword evidence="4" id="KW-1185">Reference proteome</keyword>
<dbReference type="Pfam" id="PF05569">
    <property type="entry name" value="Peptidase_M56"/>
    <property type="match status" value="1"/>
</dbReference>
<protein>
    <recommendedName>
        <fullName evidence="2">Peptidase M56 domain-containing protein</fullName>
    </recommendedName>
</protein>
<keyword evidence="1" id="KW-1133">Transmembrane helix</keyword>
<comment type="caution">
    <text evidence="3">The sequence shown here is derived from an EMBL/GenBank/DDBJ whole genome shotgun (WGS) entry which is preliminary data.</text>
</comment>
<accession>A0ABR7KLW1</accession>
<dbReference type="PANTHER" id="PTHR34978:SF3">
    <property type="entry name" value="SLR0241 PROTEIN"/>
    <property type="match status" value="1"/>
</dbReference>